<dbReference type="AlphaFoldDB" id="A0A6M3J9U6"/>
<dbReference type="EMBL" id="MT145192">
    <property type="protein sequence ID" value="QJI04914.1"/>
    <property type="molecule type" value="Genomic_DNA"/>
</dbReference>
<gene>
    <name evidence="3" type="ORF">MM415A00125_0007</name>
    <name evidence="1" type="ORF">MM415B00372_0022</name>
    <name evidence="2" type="ORF">TM448B01265_0008</name>
</gene>
<proteinExistence type="predicted"/>
<evidence type="ECO:0000313" key="3">
    <source>
        <dbReference type="EMBL" id="QJI04914.1"/>
    </source>
</evidence>
<evidence type="ECO:0000313" key="2">
    <source>
        <dbReference type="EMBL" id="QJH98308.1"/>
    </source>
</evidence>
<protein>
    <submittedName>
        <fullName evidence="1">Uncharacterized protein</fullName>
    </submittedName>
</protein>
<sequence length="185" mass="22434">MNLYNVGEVGKFIQYILKKDTRDLLKKLSSFPEPTKENTDDVHVHKLIDMRDYFLSHEVEPEQDKIIKGFFNYLIILYSFDHFWWERIDEAIYYIKGMEWERKYKQESPRPRWWNTKVSLTDKKTPLEERLTKAVDYLRKEEHYALNRDKDEGHVERAKRLKVIQCLVEGVPIEYDEQDVFGVLI</sequence>
<evidence type="ECO:0000313" key="1">
    <source>
        <dbReference type="EMBL" id="QJA65831.1"/>
    </source>
</evidence>
<dbReference type="EMBL" id="MT141545">
    <property type="protein sequence ID" value="QJA65831.1"/>
    <property type="molecule type" value="Genomic_DNA"/>
</dbReference>
<organism evidence="1">
    <name type="scientific">viral metagenome</name>
    <dbReference type="NCBI Taxonomy" id="1070528"/>
    <lineage>
        <taxon>unclassified sequences</taxon>
        <taxon>metagenomes</taxon>
        <taxon>organismal metagenomes</taxon>
    </lineage>
</organism>
<name>A0A6M3J9U6_9ZZZZ</name>
<reference evidence="1" key="1">
    <citation type="submission" date="2020-03" db="EMBL/GenBank/DDBJ databases">
        <title>The deep terrestrial virosphere.</title>
        <authorList>
            <person name="Holmfeldt K."/>
            <person name="Nilsson E."/>
            <person name="Simone D."/>
            <person name="Lopez-Fernandez M."/>
            <person name="Wu X."/>
            <person name="de Brujin I."/>
            <person name="Lundin D."/>
            <person name="Andersson A."/>
            <person name="Bertilsson S."/>
            <person name="Dopson M."/>
        </authorList>
    </citation>
    <scope>NUCLEOTIDE SEQUENCE</scope>
    <source>
        <strain evidence="3">MM415A00125</strain>
        <strain evidence="1">MM415B00372</strain>
        <strain evidence="2">TM448B01265</strain>
    </source>
</reference>
<dbReference type="EMBL" id="MT144726">
    <property type="protein sequence ID" value="QJH98308.1"/>
    <property type="molecule type" value="Genomic_DNA"/>
</dbReference>
<accession>A0A6M3J9U6</accession>